<keyword evidence="4 10" id="KW-0217">Developmental protein</keyword>
<evidence type="ECO:0000256" key="9">
    <source>
        <dbReference type="ARBA" id="ARBA00023030"/>
    </source>
</evidence>
<keyword evidence="9 10" id="KW-0339">Growth factor</keyword>
<comment type="similarity">
    <text evidence="3 10">Belongs to the phytosulfokine family.</text>
</comment>
<evidence type="ECO:0000256" key="8">
    <source>
        <dbReference type="ARBA" id="ARBA00022782"/>
    </source>
</evidence>
<name>A0AAQ3KAU3_9LILI</name>
<comment type="PTM">
    <text evidence="10">PSK-alpha is produced by endopeptidase digestion. PSK-beta is produced from PSK-alpha by exopeptidase digestion.</text>
</comment>
<feature type="signal peptide" evidence="10">
    <location>
        <begin position="1"/>
        <end position="22"/>
    </location>
</feature>
<keyword evidence="5 10" id="KW-0964">Secreted</keyword>
<comment type="subcellular location">
    <subcellularLocation>
        <location evidence="2 10">Secreted</location>
    </subcellularLocation>
</comment>
<dbReference type="EMBL" id="CP136893">
    <property type="protein sequence ID" value="WOL03077.1"/>
    <property type="molecule type" value="Genomic_DNA"/>
</dbReference>
<dbReference type="GO" id="GO:0030154">
    <property type="term" value="P:cell differentiation"/>
    <property type="evidence" value="ECO:0007669"/>
    <property type="project" value="UniProtKB-UniRule"/>
</dbReference>
<dbReference type="GO" id="GO:0008083">
    <property type="term" value="F:growth factor activity"/>
    <property type="evidence" value="ECO:0007669"/>
    <property type="project" value="UniProtKB-UniRule"/>
</dbReference>
<organism evidence="11 12">
    <name type="scientific">Canna indica</name>
    <name type="common">Indian-shot</name>
    <dbReference type="NCBI Taxonomy" id="4628"/>
    <lineage>
        <taxon>Eukaryota</taxon>
        <taxon>Viridiplantae</taxon>
        <taxon>Streptophyta</taxon>
        <taxon>Embryophyta</taxon>
        <taxon>Tracheophyta</taxon>
        <taxon>Spermatophyta</taxon>
        <taxon>Magnoliopsida</taxon>
        <taxon>Liliopsida</taxon>
        <taxon>Zingiberales</taxon>
        <taxon>Cannaceae</taxon>
        <taxon>Canna</taxon>
    </lineage>
</organism>
<evidence type="ECO:0000256" key="7">
    <source>
        <dbReference type="ARBA" id="ARBA00022729"/>
    </source>
</evidence>
<dbReference type="PANTHER" id="PTHR33285">
    <property type="entry name" value="PHYTOSULFOKINES 3"/>
    <property type="match status" value="1"/>
</dbReference>
<evidence type="ECO:0000256" key="3">
    <source>
        <dbReference type="ARBA" id="ARBA00010781"/>
    </source>
</evidence>
<keyword evidence="6 10" id="KW-0765">Sulfation</keyword>
<evidence type="ECO:0000256" key="1">
    <source>
        <dbReference type="ARBA" id="ARBA00003158"/>
    </source>
</evidence>
<gene>
    <name evidence="11" type="ORF">Cni_G11797</name>
</gene>
<reference evidence="11 12" key="1">
    <citation type="submission" date="2023-10" db="EMBL/GenBank/DDBJ databases">
        <title>Chromosome-scale genome assembly provides insights into flower coloration mechanisms of Canna indica.</title>
        <authorList>
            <person name="Li C."/>
        </authorList>
    </citation>
    <scope>NUCLEOTIDE SEQUENCE [LARGE SCALE GENOMIC DNA]</scope>
    <source>
        <tissue evidence="11">Flower</tissue>
    </source>
</reference>
<sequence>MSSKYTTIFVIALLFIVSLGEGEANRHEPADNLRNTIQEGVEKDSHEGACGGVGEEDCLTRRTLAAHIDYIYSQGN</sequence>
<evidence type="ECO:0000256" key="5">
    <source>
        <dbReference type="ARBA" id="ARBA00022525"/>
    </source>
</evidence>
<comment type="PTM">
    <text evidence="10">Sulfation is important for activity and for the binding to a putative membrane receptor.</text>
</comment>
<dbReference type="GO" id="GO:0005576">
    <property type="term" value="C:extracellular region"/>
    <property type="evidence" value="ECO:0007669"/>
    <property type="project" value="UniProtKB-SubCell"/>
</dbReference>
<keyword evidence="12" id="KW-1185">Reference proteome</keyword>
<evidence type="ECO:0000256" key="10">
    <source>
        <dbReference type="RuleBase" id="RU368031"/>
    </source>
</evidence>
<dbReference type="PANTHER" id="PTHR33285:SF55">
    <property type="entry name" value="PHYTOSULFOKINES 3"/>
    <property type="match status" value="1"/>
</dbReference>
<keyword evidence="7 10" id="KW-0732">Signal</keyword>
<dbReference type="InterPro" id="IPR009438">
    <property type="entry name" value="Phytosulfokine"/>
</dbReference>
<keyword evidence="8 10" id="KW-0221">Differentiation</keyword>
<dbReference type="GO" id="GO:0008283">
    <property type="term" value="P:cell population proliferation"/>
    <property type="evidence" value="ECO:0007669"/>
    <property type="project" value="UniProtKB-UniRule"/>
</dbReference>
<evidence type="ECO:0000313" key="11">
    <source>
        <dbReference type="EMBL" id="WOL03077.1"/>
    </source>
</evidence>
<dbReference type="Proteomes" id="UP001327560">
    <property type="component" value="Chromosome 4"/>
</dbReference>
<feature type="chain" id="PRO_5042670467" description="Phytosulfokine" evidence="10">
    <location>
        <begin position="23"/>
        <end position="76"/>
    </location>
</feature>
<dbReference type="Pfam" id="PF06404">
    <property type="entry name" value="PSK"/>
    <property type="match status" value="1"/>
</dbReference>
<comment type="function">
    <text evidence="1 10">Promotes plant cell differentiation, organogenesis and somatic embryogenesis as well as cell proliferation.</text>
</comment>
<evidence type="ECO:0000256" key="4">
    <source>
        <dbReference type="ARBA" id="ARBA00022473"/>
    </source>
</evidence>
<protein>
    <recommendedName>
        <fullName evidence="10">Phytosulfokine</fullName>
    </recommendedName>
    <component>
        <recommendedName>
            <fullName evidence="10">Phytosulfokine-alpha</fullName>
            <shortName evidence="10">PSK-alpha</shortName>
            <shortName evidence="10">Phytosulfokine-a</shortName>
        </recommendedName>
    </component>
    <component>
        <recommendedName>
            <fullName evidence="10">Phytosulfokine-beta</fullName>
            <shortName evidence="10">PSK-beta</shortName>
            <shortName evidence="10">Phytosulfokine-b</shortName>
        </recommendedName>
    </component>
</protein>
<evidence type="ECO:0000256" key="2">
    <source>
        <dbReference type="ARBA" id="ARBA00004613"/>
    </source>
</evidence>
<dbReference type="AlphaFoldDB" id="A0AAQ3KAU3"/>
<evidence type="ECO:0000256" key="6">
    <source>
        <dbReference type="ARBA" id="ARBA00022641"/>
    </source>
</evidence>
<evidence type="ECO:0000313" key="12">
    <source>
        <dbReference type="Proteomes" id="UP001327560"/>
    </source>
</evidence>
<proteinExistence type="inferred from homology"/>
<accession>A0AAQ3KAU3</accession>